<keyword evidence="13" id="KW-0325">Glycoprotein</keyword>
<dbReference type="InterPro" id="IPR022065">
    <property type="entry name" value="Uncharacterised_TMEM59"/>
</dbReference>
<keyword evidence="12 17" id="KW-0472">Membrane</keyword>
<evidence type="ECO:0000256" key="7">
    <source>
        <dbReference type="ARBA" id="ARBA00022771"/>
    </source>
</evidence>
<dbReference type="GO" id="GO:0000139">
    <property type="term" value="C:Golgi membrane"/>
    <property type="evidence" value="ECO:0007669"/>
    <property type="project" value="UniProtKB-SubCell"/>
</dbReference>
<feature type="coiled-coil region" evidence="15">
    <location>
        <begin position="116"/>
        <end position="176"/>
    </location>
</feature>
<dbReference type="Proteomes" id="UP000719412">
    <property type="component" value="Unassembled WGS sequence"/>
</dbReference>
<evidence type="ECO:0000256" key="1">
    <source>
        <dbReference type="ARBA" id="ARBA00004123"/>
    </source>
</evidence>
<keyword evidence="14" id="KW-0539">Nucleus</keyword>
<dbReference type="PANTHER" id="PTHR45986">
    <property type="entry name" value="ZINC FINGER MATRIN-TYPE PROTEIN 2"/>
    <property type="match status" value="1"/>
</dbReference>
<evidence type="ECO:0000256" key="14">
    <source>
        <dbReference type="ARBA" id="ARBA00023242"/>
    </source>
</evidence>
<keyword evidence="10" id="KW-0333">Golgi apparatus</keyword>
<sequence>MTMRPDDHRRKWDRDEYERLAEERKKEEIDRIEEDTKKKKGPPVKRELLKTREYKVDLDSKLGKSIVINKNTPTSQSGGYYCNVCDCVVKDSINFLDHINGKKHQRNLGMSMRVERSSLDAVKRRFEQNKKKMEEKKKDYDMAARMQEIAEEEEKLREYRREKRKEKRKAEEMSDEAPEQSSELASIMGFAEIGGAVEIVYKFDRSSDLEIEHFCDMMWKFIWLLTLETALSDEIFTSTYSVTDQCIGLCKENQLPLIDLPNYEQVVCQRGCRFFNIIHFKDELNLNVTRKECHLSCNESYVVAKENEICLQGCDLMAKKRQSDMTTFLVLTEEDESHNIVLAEPDLEILESDILSDPSIKSQLEIGFNIDYKIPETHIRTMPIEFKDDTVVIKTNEYSGDWLDCASRNSGIPRWILLTAFLSAVLVALWLSFSTEKKNSEEMVEVEIPDEKLILEFEEKDPELLLDCQEIDFSTPPKYTVESEKV</sequence>
<evidence type="ECO:0000313" key="19">
    <source>
        <dbReference type="EMBL" id="KAH0819113.1"/>
    </source>
</evidence>
<keyword evidence="7" id="KW-0863">Zinc-finger</keyword>
<evidence type="ECO:0000256" key="11">
    <source>
        <dbReference type="ARBA" id="ARBA00023125"/>
    </source>
</evidence>
<keyword evidence="4 17" id="KW-0812">Transmembrane</keyword>
<feature type="transmembrane region" description="Helical" evidence="17">
    <location>
        <begin position="415"/>
        <end position="433"/>
    </location>
</feature>
<evidence type="ECO:0000256" key="5">
    <source>
        <dbReference type="ARBA" id="ARBA00022723"/>
    </source>
</evidence>
<evidence type="ECO:0000256" key="17">
    <source>
        <dbReference type="SAM" id="Phobius"/>
    </source>
</evidence>
<keyword evidence="6" id="KW-0732">Signal</keyword>
<keyword evidence="5" id="KW-0479">Metal-binding</keyword>
<feature type="region of interest" description="Disordered" evidence="16">
    <location>
        <begin position="23"/>
        <end position="44"/>
    </location>
</feature>
<dbReference type="InterPro" id="IPR022755">
    <property type="entry name" value="Znf_C2H2_jaz"/>
</dbReference>
<dbReference type="GO" id="GO:0008270">
    <property type="term" value="F:zinc ion binding"/>
    <property type="evidence" value="ECO:0007669"/>
    <property type="project" value="UniProtKB-KW"/>
</dbReference>
<protein>
    <recommendedName>
        <fullName evidence="18">U1-type domain-containing protein</fullName>
    </recommendedName>
</protein>
<comment type="caution">
    <text evidence="19">The sequence shown here is derived from an EMBL/GenBank/DDBJ whole genome shotgun (WGS) entry which is preliminary data.</text>
</comment>
<accession>A0A8J6LH84</accession>
<evidence type="ECO:0000256" key="3">
    <source>
        <dbReference type="ARBA" id="ARBA00009643"/>
    </source>
</evidence>
<dbReference type="GO" id="GO:0003677">
    <property type="term" value="F:DNA binding"/>
    <property type="evidence" value="ECO:0007669"/>
    <property type="project" value="UniProtKB-KW"/>
</dbReference>
<evidence type="ECO:0000256" key="6">
    <source>
        <dbReference type="ARBA" id="ARBA00022729"/>
    </source>
</evidence>
<dbReference type="GO" id="GO:0046540">
    <property type="term" value="C:U4/U6 x U5 tri-snRNP complex"/>
    <property type="evidence" value="ECO:0007669"/>
    <property type="project" value="TreeGrafter"/>
</dbReference>
<evidence type="ECO:0000256" key="12">
    <source>
        <dbReference type="ARBA" id="ARBA00023136"/>
    </source>
</evidence>
<dbReference type="InterPro" id="IPR040107">
    <property type="entry name" value="Snu23"/>
</dbReference>
<evidence type="ECO:0000256" key="2">
    <source>
        <dbReference type="ARBA" id="ARBA00004614"/>
    </source>
</evidence>
<evidence type="ECO:0000256" key="15">
    <source>
        <dbReference type="SAM" id="Coils"/>
    </source>
</evidence>
<comment type="similarity">
    <text evidence="3">Belongs to the TMEM59 family.</text>
</comment>
<keyword evidence="15" id="KW-0175">Coiled coil</keyword>
<dbReference type="FunFam" id="3.30.160.60:FF:000282">
    <property type="entry name" value="Zinc finger, matrin-type 2"/>
    <property type="match status" value="1"/>
</dbReference>
<keyword evidence="9 17" id="KW-1133">Transmembrane helix</keyword>
<gene>
    <name evidence="19" type="ORF">GEV33_003681</name>
</gene>
<dbReference type="GO" id="GO:0005681">
    <property type="term" value="C:spliceosomal complex"/>
    <property type="evidence" value="ECO:0007669"/>
    <property type="project" value="InterPro"/>
</dbReference>
<dbReference type="AlphaFoldDB" id="A0A8J6LH84"/>
<dbReference type="Pfam" id="PF12171">
    <property type="entry name" value="zf-C2H2_jaz"/>
    <property type="match status" value="1"/>
</dbReference>
<reference evidence="19" key="2">
    <citation type="submission" date="2021-08" db="EMBL/GenBank/DDBJ databases">
        <authorList>
            <person name="Eriksson T."/>
        </authorList>
    </citation>
    <scope>NUCLEOTIDE SEQUENCE</scope>
    <source>
        <strain evidence="19">Stoneville</strain>
        <tissue evidence="19">Whole head</tissue>
    </source>
</reference>
<dbReference type="EMBL" id="JABDTM020015509">
    <property type="protein sequence ID" value="KAH0819113.1"/>
    <property type="molecule type" value="Genomic_DNA"/>
</dbReference>
<reference evidence="19" key="1">
    <citation type="journal article" date="2020" name="J Insects Food Feed">
        <title>The yellow mealworm (Tenebrio molitor) genome: a resource for the emerging insects as food and feed industry.</title>
        <authorList>
            <person name="Eriksson T."/>
            <person name="Andere A."/>
            <person name="Kelstrup H."/>
            <person name="Emery V."/>
            <person name="Picard C."/>
        </authorList>
    </citation>
    <scope>NUCLEOTIDE SEQUENCE</scope>
    <source>
        <strain evidence="19">Stoneville</strain>
        <tissue evidence="19">Whole head</tissue>
    </source>
</reference>
<name>A0A8J6LH84_TENMO</name>
<dbReference type="InterPro" id="IPR036236">
    <property type="entry name" value="Znf_C2H2_sf"/>
</dbReference>
<evidence type="ECO:0000313" key="20">
    <source>
        <dbReference type="Proteomes" id="UP000719412"/>
    </source>
</evidence>
<keyword evidence="8" id="KW-0862">Zinc</keyword>
<organism evidence="19 20">
    <name type="scientific">Tenebrio molitor</name>
    <name type="common">Yellow mealworm beetle</name>
    <dbReference type="NCBI Taxonomy" id="7067"/>
    <lineage>
        <taxon>Eukaryota</taxon>
        <taxon>Metazoa</taxon>
        <taxon>Ecdysozoa</taxon>
        <taxon>Arthropoda</taxon>
        <taxon>Hexapoda</taxon>
        <taxon>Insecta</taxon>
        <taxon>Pterygota</taxon>
        <taxon>Neoptera</taxon>
        <taxon>Endopterygota</taxon>
        <taxon>Coleoptera</taxon>
        <taxon>Polyphaga</taxon>
        <taxon>Cucujiformia</taxon>
        <taxon>Tenebrionidae</taxon>
        <taxon>Tenebrio</taxon>
    </lineage>
</organism>
<evidence type="ECO:0000256" key="13">
    <source>
        <dbReference type="ARBA" id="ARBA00023180"/>
    </source>
</evidence>
<evidence type="ECO:0000256" key="8">
    <source>
        <dbReference type="ARBA" id="ARBA00022833"/>
    </source>
</evidence>
<dbReference type="GO" id="GO:0000398">
    <property type="term" value="P:mRNA splicing, via spliceosome"/>
    <property type="evidence" value="ECO:0007669"/>
    <property type="project" value="InterPro"/>
</dbReference>
<evidence type="ECO:0000256" key="9">
    <source>
        <dbReference type="ARBA" id="ARBA00022989"/>
    </source>
</evidence>
<dbReference type="InterPro" id="IPR003604">
    <property type="entry name" value="Matrin/U1-like-C_Znf_C2H2"/>
</dbReference>
<evidence type="ECO:0000256" key="10">
    <source>
        <dbReference type="ARBA" id="ARBA00023034"/>
    </source>
</evidence>
<feature type="domain" description="U1-type" evidence="18">
    <location>
        <begin position="77"/>
        <end position="111"/>
    </location>
</feature>
<evidence type="ECO:0000256" key="16">
    <source>
        <dbReference type="SAM" id="MobiDB-lite"/>
    </source>
</evidence>
<dbReference type="SUPFAM" id="SSF57667">
    <property type="entry name" value="beta-beta-alpha zinc fingers"/>
    <property type="match status" value="1"/>
</dbReference>
<keyword evidence="11" id="KW-0238">DNA-binding</keyword>
<dbReference type="SMART" id="SM00451">
    <property type="entry name" value="ZnF_U1"/>
    <property type="match status" value="1"/>
</dbReference>
<keyword evidence="20" id="KW-1185">Reference proteome</keyword>
<feature type="compositionally biased region" description="Basic and acidic residues" evidence="16">
    <location>
        <begin position="23"/>
        <end position="37"/>
    </location>
</feature>
<dbReference type="Pfam" id="PF12280">
    <property type="entry name" value="BSMAP"/>
    <property type="match status" value="2"/>
</dbReference>
<evidence type="ECO:0000256" key="4">
    <source>
        <dbReference type="ARBA" id="ARBA00022692"/>
    </source>
</evidence>
<dbReference type="PANTHER" id="PTHR45986:SF1">
    <property type="entry name" value="ZINC FINGER MATRIN-TYPE PROTEIN 2"/>
    <property type="match status" value="1"/>
</dbReference>
<dbReference type="Gene3D" id="3.30.160.60">
    <property type="entry name" value="Classic Zinc Finger"/>
    <property type="match status" value="1"/>
</dbReference>
<evidence type="ECO:0000259" key="18">
    <source>
        <dbReference type="SMART" id="SM00451"/>
    </source>
</evidence>
<proteinExistence type="inferred from homology"/>
<comment type="subcellular location">
    <subcellularLocation>
        <location evidence="2">Golgi apparatus membrane</location>
        <topology evidence="2">Single-pass type I membrane protein</topology>
    </subcellularLocation>
    <subcellularLocation>
        <location evidence="1">Nucleus</location>
    </subcellularLocation>
</comment>